<evidence type="ECO:0000313" key="1">
    <source>
        <dbReference type="Proteomes" id="UP001652620"/>
    </source>
</evidence>
<keyword evidence="1" id="KW-1185">Reference proteome</keyword>
<organism evidence="1 2">
    <name type="scientific">Bactrocera dorsalis</name>
    <name type="common">Oriental fruit fly</name>
    <name type="synonym">Dacus dorsalis</name>
    <dbReference type="NCBI Taxonomy" id="27457"/>
    <lineage>
        <taxon>Eukaryota</taxon>
        <taxon>Metazoa</taxon>
        <taxon>Ecdysozoa</taxon>
        <taxon>Arthropoda</taxon>
        <taxon>Hexapoda</taxon>
        <taxon>Insecta</taxon>
        <taxon>Pterygota</taxon>
        <taxon>Neoptera</taxon>
        <taxon>Endopterygota</taxon>
        <taxon>Diptera</taxon>
        <taxon>Brachycera</taxon>
        <taxon>Muscomorpha</taxon>
        <taxon>Tephritoidea</taxon>
        <taxon>Tephritidae</taxon>
        <taxon>Bactrocera</taxon>
        <taxon>Bactrocera</taxon>
    </lineage>
</organism>
<reference evidence="2" key="1">
    <citation type="submission" date="2025-08" db="UniProtKB">
        <authorList>
            <consortium name="RefSeq"/>
        </authorList>
    </citation>
    <scope>IDENTIFICATION</scope>
    <source>
        <tissue evidence="2">Adult</tissue>
    </source>
</reference>
<proteinExistence type="predicted"/>
<dbReference type="RefSeq" id="XP_049306918.1">
    <property type="nucleotide sequence ID" value="XM_049450961.1"/>
</dbReference>
<name>A0ABM3JCJ0_BACDO</name>
<dbReference type="GeneID" id="125777072"/>
<accession>A0ABM3JCJ0</accession>
<evidence type="ECO:0000313" key="2">
    <source>
        <dbReference type="RefSeq" id="XP_049306918.1"/>
    </source>
</evidence>
<sequence length="150" mass="17374">MYMMAAGRGERENMMMWSMKMIHRNMVTRAKAKTARKCLIANHVQRRISMEVSDEEDAIGLVYEVERRRRCLRTAIKQSFAGAFSSGVEDESGEEDYLELESGKRMSEEAGSLMNMKKNSHHRIPFFNLQSIRSYCKPNKSVSEVRLDNI</sequence>
<dbReference type="Proteomes" id="UP001652620">
    <property type="component" value="Chromosome 3"/>
</dbReference>
<protein>
    <submittedName>
        <fullName evidence="2">Uncharacterized protein LOC125777072</fullName>
    </submittedName>
</protein>
<gene>
    <name evidence="2" type="primary">LOC125777072</name>
</gene>